<accession>A0ABD3IH88</accession>
<name>A0ABD3IH88_EUCGL</name>
<keyword evidence="2" id="KW-0217">Developmental protein</keyword>
<gene>
    <name evidence="4" type="ORF">ACJRO7_006301</name>
</gene>
<evidence type="ECO:0000313" key="4">
    <source>
        <dbReference type="EMBL" id="KAL3714352.1"/>
    </source>
</evidence>
<comment type="caution">
    <text evidence="4">The sequence shown here is derived from an EMBL/GenBank/DDBJ whole genome shotgun (WGS) entry which is preliminary data.</text>
</comment>
<evidence type="ECO:0000256" key="3">
    <source>
        <dbReference type="ARBA" id="ARBA00022604"/>
    </source>
</evidence>
<proteinExistence type="inferred from homology"/>
<reference evidence="4 5" key="1">
    <citation type="submission" date="2024-11" db="EMBL/GenBank/DDBJ databases">
        <title>Chromosome-level genome assembly of Eucalyptus globulus Labill. provides insights into its genome evolution.</title>
        <authorList>
            <person name="Li X."/>
        </authorList>
    </citation>
    <scope>NUCLEOTIDE SEQUENCE [LARGE SCALE GENOMIC DNA]</scope>
    <source>
        <strain evidence="4">CL2024</strain>
        <tissue evidence="4">Fresh tender leaves</tissue>
    </source>
</reference>
<dbReference type="PANTHER" id="PTHR31374">
    <property type="entry name" value="AUXIN-INDUCED PROTEIN-LIKE-RELATED"/>
    <property type="match status" value="1"/>
</dbReference>
<keyword evidence="3" id="KW-0341">Growth regulation</keyword>
<dbReference type="InterPro" id="IPR003676">
    <property type="entry name" value="SAUR_fam"/>
</dbReference>
<dbReference type="Proteomes" id="UP001634007">
    <property type="component" value="Unassembled WGS sequence"/>
</dbReference>
<organism evidence="4 5">
    <name type="scientific">Eucalyptus globulus</name>
    <name type="common">Tasmanian blue gum</name>
    <dbReference type="NCBI Taxonomy" id="34317"/>
    <lineage>
        <taxon>Eukaryota</taxon>
        <taxon>Viridiplantae</taxon>
        <taxon>Streptophyta</taxon>
        <taxon>Embryophyta</taxon>
        <taxon>Tracheophyta</taxon>
        <taxon>Spermatophyta</taxon>
        <taxon>Magnoliopsida</taxon>
        <taxon>eudicotyledons</taxon>
        <taxon>Gunneridae</taxon>
        <taxon>Pentapetalae</taxon>
        <taxon>rosids</taxon>
        <taxon>malvids</taxon>
        <taxon>Myrtales</taxon>
        <taxon>Myrtaceae</taxon>
        <taxon>Myrtoideae</taxon>
        <taxon>Eucalypteae</taxon>
        <taxon>Eucalyptus</taxon>
    </lineage>
</organism>
<dbReference type="PANTHER" id="PTHR31374:SF29">
    <property type="entry name" value="SAUR-LIKE AUXIN-RESPONSIVE PROTEIN FAMILY"/>
    <property type="match status" value="1"/>
</dbReference>
<comment type="similarity">
    <text evidence="1">Belongs to the ARG7 family.</text>
</comment>
<evidence type="ECO:0000256" key="1">
    <source>
        <dbReference type="ARBA" id="ARBA00006974"/>
    </source>
</evidence>
<keyword evidence="5" id="KW-1185">Reference proteome</keyword>
<evidence type="ECO:0000313" key="5">
    <source>
        <dbReference type="Proteomes" id="UP001634007"/>
    </source>
</evidence>
<dbReference type="Pfam" id="PF02519">
    <property type="entry name" value="Auxin_inducible"/>
    <property type="match status" value="1"/>
</dbReference>
<protein>
    <submittedName>
        <fullName evidence="4">Uncharacterized protein</fullName>
    </submittedName>
</protein>
<dbReference type="EMBL" id="JBJKBG010000011">
    <property type="protein sequence ID" value="KAL3714352.1"/>
    <property type="molecule type" value="Genomic_DNA"/>
</dbReference>
<sequence length="131" mass="15154">MVRSVDRHRHHHPGIHLHLPLLHLHHCHHEVREEEGSLKDVPMGCLAVSVGQGEEQRRFVIPVAYVNHPLFVELLREAEDEYGFDQKGPINIPCHVDEFRNVQDSIDRDVSKSHRHGRHDNNVHGWCFGPA</sequence>
<evidence type="ECO:0000256" key="2">
    <source>
        <dbReference type="ARBA" id="ARBA00022473"/>
    </source>
</evidence>
<dbReference type="AlphaFoldDB" id="A0ABD3IH88"/>